<evidence type="ECO:0000313" key="2">
    <source>
        <dbReference type="Proteomes" id="UP000886657"/>
    </source>
</evidence>
<dbReference type="InterPro" id="IPR012902">
    <property type="entry name" value="N_methyl_site"/>
</dbReference>
<protein>
    <submittedName>
        <fullName evidence="1">Prepilin-type N-terminal cleavage/methylation domain-containing protein</fullName>
    </submittedName>
</protein>
<dbReference type="InterPro" id="IPR045584">
    <property type="entry name" value="Pilin-like"/>
</dbReference>
<sequence>MTALKRRMNQRGTSLLELTISMAVAAILTASAAFGFDGGSTELMAAQQEIVGSLHQAFAMARARGTNVKVALGRATGEGEHLAVAFGRRVKWGKPDGIPLPPDMDAPQVAAKTGEAHPIISVTPRHTTLASTWFLNDGREALCMRLSGQGHLQVLRYRRDLKKWTRL</sequence>
<dbReference type="EMBL" id="JADKIO010000008">
    <property type="protein sequence ID" value="MBK9796871.1"/>
    <property type="molecule type" value="Genomic_DNA"/>
</dbReference>
<gene>
    <name evidence="1" type="ORF">IPP58_10310</name>
</gene>
<accession>A0A9D7SJ20</accession>
<dbReference type="Pfam" id="PF07963">
    <property type="entry name" value="N_methyl"/>
    <property type="match status" value="1"/>
</dbReference>
<organism evidence="1 2">
    <name type="scientific">Candidatus Geothrix skivensis</name>
    <dbReference type="NCBI Taxonomy" id="2954439"/>
    <lineage>
        <taxon>Bacteria</taxon>
        <taxon>Pseudomonadati</taxon>
        <taxon>Acidobacteriota</taxon>
        <taxon>Holophagae</taxon>
        <taxon>Holophagales</taxon>
        <taxon>Holophagaceae</taxon>
        <taxon>Geothrix</taxon>
    </lineage>
</organism>
<reference evidence="1" key="1">
    <citation type="submission" date="2020-10" db="EMBL/GenBank/DDBJ databases">
        <title>Connecting structure to function with the recovery of over 1000 high-quality activated sludge metagenome-assembled genomes encoding full-length rRNA genes using long-read sequencing.</title>
        <authorList>
            <person name="Singleton C.M."/>
            <person name="Petriglieri F."/>
            <person name="Kristensen J.M."/>
            <person name="Kirkegaard R.H."/>
            <person name="Michaelsen T.Y."/>
            <person name="Andersen M.H."/>
            <person name="Karst S.M."/>
            <person name="Dueholm M.S."/>
            <person name="Nielsen P.H."/>
            <person name="Albertsen M."/>
        </authorList>
    </citation>
    <scope>NUCLEOTIDE SEQUENCE</scope>
    <source>
        <strain evidence="1">Skiv_18-Q3-R9-52_MAXAC.067</strain>
    </source>
</reference>
<comment type="caution">
    <text evidence="1">The sequence shown here is derived from an EMBL/GenBank/DDBJ whole genome shotgun (WGS) entry which is preliminary data.</text>
</comment>
<name>A0A9D7SJ20_9BACT</name>
<dbReference type="Proteomes" id="UP000886657">
    <property type="component" value="Unassembled WGS sequence"/>
</dbReference>
<dbReference type="SUPFAM" id="SSF54523">
    <property type="entry name" value="Pili subunits"/>
    <property type="match status" value="1"/>
</dbReference>
<dbReference type="AlphaFoldDB" id="A0A9D7SJ20"/>
<proteinExistence type="predicted"/>
<evidence type="ECO:0000313" key="1">
    <source>
        <dbReference type="EMBL" id="MBK9796871.1"/>
    </source>
</evidence>